<dbReference type="InterPro" id="IPR036188">
    <property type="entry name" value="FAD/NAD-bd_sf"/>
</dbReference>
<evidence type="ECO:0000256" key="4">
    <source>
        <dbReference type="ARBA" id="ARBA00022729"/>
    </source>
</evidence>
<feature type="binding site" evidence="8">
    <location>
        <position position="111"/>
    </location>
    <ligand>
        <name>FAD</name>
        <dbReference type="ChEBI" id="CHEBI:57692"/>
    </ligand>
</feature>
<name>A0A4S4KIA9_9APHY</name>
<evidence type="ECO:0000313" key="11">
    <source>
        <dbReference type="EMBL" id="THG97357.1"/>
    </source>
</evidence>
<feature type="domain" description="Glucose-methanol-choline oxidoreductase C-terminal" evidence="10">
    <location>
        <begin position="521"/>
        <end position="656"/>
    </location>
</feature>
<comment type="caution">
    <text evidence="11">The sequence shown here is derived from an EMBL/GenBank/DDBJ whole genome shotgun (WGS) entry which is preliminary data.</text>
</comment>
<organism evidence="11 12">
    <name type="scientific">Hermanssonia centrifuga</name>
    <dbReference type="NCBI Taxonomy" id="98765"/>
    <lineage>
        <taxon>Eukaryota</taxon>
        <taxon>Fungi</taxon>
        <taxon>Dikarya</taxon>
        <taxon>Basidiomycota</taxon>
        <taxon>Agaricomycotina</taxon>
        <taxon>Agaricomycetes</taxon>
        <taxon>Polyporales</taxon>
        <taxon>Meruliaceae</taxon>
        <taxon>Hermanssonia</taxon>
    </lineage>
</organism>
<evidence type="ECO:0000256" key="1">
    <source>
        <dbReference type="ARBA" id="ARBA00001974"/>
    </source>
</evidence>
<dbReference type="AlphaFoldDB" id="A0A4S4KIA9"/>
<dbReference type="InterPro" id="IPR007867">
    <property type="entry name" value="GMC_OxRtase_C"/>
</dbReference>
<dbReference type="InterPro" id="IPR000172">
    <property type="entry name" value="GMC_OxRdtase_N"/>
</dbReference>
<keyword evidence="6" id="KW-0560">Oxidoreductase</keyword>
<reference evidence="11 12" key="1">
    <citation type="submission" date="2019-02" db="EMBL/GenBank/DDBJ databases">
        <title>Genome sequencing of the rare red list fungi Phlebia centrifuga.</title>
        <authorList>
            <person name="Buettner E."/>
            <person name="Kellner H."/>
        </authorList>
    </citation>
    <scope>NUCLEOTIDE SEQUENCE [LARGE SCALE GENOMIC DNA]</scope>
    <source>
        <strain evidence="11 12">DSM 108282</strain>
    </source>
</reference>
<dbReference type="GO" id="GO:0050660">
    <property type="term" value="F:flavin adenine dinucleotide binding"/>
    <property type="evidence" value="ECO:0007669"/>
    <property type="project" value="InterPro"/>
</dbReference>
<evidence type="ECO:0000259" key="9">
    <source>
        <dbReference type="Pfam" id="PF00732"/>
    </source>
</evidence>
<evidence type="ECO:0000256" key="3">
    <source>
        <dbReference type="ARBA" id="ARBA00022630"/>
    </source>
</evidence>
<evidence type="ECO:0000256" key="2">
    <source>
        <dbReference type="ARBA" id="ARBA00010790"/>
    </source>
</evidence>
<dbReference type="PIRSF" id="PIRSF000137">
    <property type="entry name" value="Alcohol_oxidase"/>
    <property type="match status" value="1"/>
</dbReference>
<keyword evidence="4" id="KW-0732">Signal</keyword>
<keyword evidence="3" id="KW-0285">Flavoprotein</keyword>
<dbReference type="PANTHER" id="PTHR11552">
    <property type="entry name" value="GLUCOSE-METHANOL-CHOLINE GMC OXIDOREDUCTASE"/>
    <property type="match status" value="1"/>
</dbReference>
<evidence type="ECO:0000256" key="5">
    <source>
        <dbReference type="ARBA" id="ARBA00022827"/>
    </source>
</evidence>
<protein>
    <recommendedName>
        <fullName evidence="13">GMC oxidoreductase</fullName>
    </recommendedName>
</protein>
<comment type="similarity">
    <text evidence="2">Belongs to the GMC oxidoreductase family.</text>
</comment>
<evidence type="ECO:0000256" key="6">
    <source>
        <dbReference type="ARBA" id="ARBA00023002"/>
    </source>
</evidence>
<feature type="domain" description="Glucose-methanol-choline oxidoreductase N-terminal" evidence="9">
    <location>
        <begin position="16"/>
        <end position="318"/>
    </location>
</feature>
<dbReference type="GO" id="GO:0016614">
    <property type="term" value="F:oxidoreductase activity, acting on CH-OH group of donors"/>
    <property type="evidence" value="ECO:0007669"/>
    <property type="project" value="InterPro"/>
</dbReference>
<accession>A0A4S4KIA9</accession>
<evidence type="ECO:0000256" key="8">
    <source>
        <dbReference type="PIRSR" id="PIRSR000137-2"/>
    </source>
</evidence>
<dbReference type="Pfam" id="PF05199">
    <property type="entry name" value="GMC_oxred_C"/>
    <property type="match status" value="1"/>
</dbReference>
<feature type="active site" description="Proton donor" evidence="7">
    <location>
        <position position="604"/>
    </location>
</feature>
<dbReference type="EMBL" id="SGPJ01000173">
    <property type="protein sequence ID" value="THG97357.1"/>
    <property type="molecule type" value="Genomic_DNA"/>
</dbReference>
<dbReference type="Pfam" id="PF00732">
    <property type="entry name" value="GMC_oxred_N"/>
    <property type="match status" value="1"/>
</dbReference>
<dbReference type="SUPFAM" id="SSF54373">
    <property type="entry name" value="FAD-linked reductases, C-terminal domain"/>
    <property type="match status" value="1"/>
</dbReference>
<comment type="cofactor">
    <cofactor evidence="1 8">
        <name>FAD</name>
        <dbReference type="ChEBI" id="CHEBI:57692"/>
    </cofactor>
</comment>
<dbReference type="SUPFAM" id="SSF51905">
    <property type="entry name" value="FAD/NAD(P)-binding domain"/>
    <property type="match status" value="1"/>
</dbReference>
<evidence type="ECO:0000313" key="12">
    <source>
        <dbReference type="Proteomes" id="UP000309038"/>
    </source>
</evidence>
<keyword evidence="5 8" id="KW-0274">FAD</keyword>
<proteinExistence type="inferred from homology"/>
<dbReference type="PANTHER" id="PTHR11552:SF201">
    <property type="entry name" value="GLUCOSE-METHANOL-CHOLINE OXIDOREDUCTASE N-TERMINAL DOMAIN-CONTAINING PROTEIN"/>
    <property type="match status" value="1"/>
</dbReference>
<dbReference type="Proteomes" id="UP000309038">
    <property type="component" value="Unassembled WGS sequence"/>
</dbReference>
<gene>
    <name evidence="11" type="ORF">EW026_g4625</name>
</gene>
<evidence type="ECO:0008006" key="13">
    <source>
        <dbReference type="Google" id="ProtNLM"/>
    </source>
</evidence>
<sequence>MNAGSPIQKRVEGDEFDFVIVGGGTAGLVIAESHWLTPYNCERYGRLSRDPNVSIAVLEAGYDAESDTTLVPELYTTFIGTSIDWKFTTVPQTNAAGQVISLPRGKALGGTSTLTLSVWRTRASQKEYDAWETLGNPGWNFASVNAHINAVEHFHVASVSPPNTPADALTFEALDSPWNHGHTGPIQVSYSNYWSIPEVVIPAYLRSLNKLGVPRNGHAANGDTIGAWQAPCTIKPHNRSRSYAANEFLFPYTTSRPNLQVFTGAYVTKIDTKIDLVATSGDEDVDATAVEYVLNDDTESETRSVSLKDGGKVVVTAGKTSRYSYISFIEEMRLDEFGADAVCTSGTYQTPKILELSGDPSVLGAFGISNVVDLPGVGNNLQDHAAILTSFELIPSLGTSGPLTQEDLARNATFAAQQWQTYVNESQGAYASVPGTTLAMIPLQSFISAATLESMLEELDAALGVYDGTPQETQIALQRGWLEDRTVPQVELVLLPGLMDPSIIPDPSKHHITIAAVYMRPFSRGNVHLASTDPLALPRIDPNYLAIQDFEVGVLREAVRFIVDTLATTAPLSSLIGAALNPTQGQTDAQLDVYVKEGVFSSWHPCGSTSMLPLNQGGVVDPNLKVYGTSNVYIADASIIPLEIVTHTMATVYANAHKVWPFPFVYDAADILTSS</sequence>
<feature type="binding site" evidence="8">
    <location>
        <position position="267"/>
    </location>
    <ligand>
        <name>FAD</name>
        <dbReference type="ChEBI" id="CHEBI:57692"/>
    </ligand>
</feature>
<evidence type="ECO:0000256" key="7">
    <source>
        <dbReference type="PIRSR" id="PIRSR000137-1"/>
    </source>
</evidence>
<dbReference type="InterPro" id="IPR012132">
    <property type="entry name" value="GMC_OxRdtase"/>
</dbReference>
<dbReference type="Gene3D" id="3.50.50.60">
    <property type="entry name" value="FAD/NAD(P)-binding domain"/>
    <property type="match status" value="2"/>
</dbReference>
<feature type="active site" description="Proton acceptor" evidence="7">
    <location>
        <position position="647"/>
    </location>
</feature>
<feature type="binding site" evidence="8">
    <location>
        <begin position="603"/>
        <end position="604"/>
    </location>
    <ligand>
        <name>FAD</name>
        <dbReference type="ChEBI" id="CHEBI:57692"/>
    </ligand>
</feature>
<keyword evidence="12" id="KW-1185">Reference proteome</keyword>
<evidence type="ECO:0000259" key="10">
    <source>
        <dbReference type="Pfam" id="PF05199"/>
    </source>
</evidence>
<dbReference type="Gene3D" id="3.30.560.10">
    <property type="entry name" value="Glucose Oxidase, domain 3"/>
    <property type="match status" value="2"/>
</dbReference>